<protein>
    <submittedName>
        <fullName evidence="2">Uncharacterized protein</fullName>
    </submittedName>
</protein>
<reference evidence="2 3" key="1">
    <citation type="submission" date="2014-09" db="EMBL/GenBank/DDBJ databases">
        <title>Genome sequencing of Methyloceanibacter caenitepidi Gela4.</title>
        <authorList>
            <person name="Takeuchi M."/>
            <person name="Susumu S."/>
            <person name="Kamagata Y."/>
            <person name="Oshima K."/>
            <person name="Hattori M."/>
            <person name="Iwasaki W."/>
        </authorList>
    </citation>
    <scope>NUCLEOTIDE SEQUENCE [LARGE SCALE GENOMIC DNA]</scope>
    <source>
        <strain evidence="2 3">Gela4</strain>
    </source>
</reference>
<dbReference type="AlphaFoldDB" id="A0A0A8K4Z6"/>
<gene>
    <name evidence="2" type="ORF">GL4_2579</name>
</gene>
<evidence type="ECO:0000313" key="3">
    <source>
        <dbReference type="Proteomes" id="UP000031643"/>
    </source>
</evidence>
<dbReference type="EMBL" id="AP014648">
    <property type="protein sequence ID" value="BAQ18013.1"/>
    <property type="molecule type" value="Genomic_DNA"/>
</dbReference>
<keyword evidence="1" id="KW-0732">Signal</keyword>
<sequence length="128" mass="13358">MPAMQSFAVKTIGAIAAIGLLTLGSLAFAQDDAFDLSVPKPDAGADADMAADLECGTEMITGSGPGFTADRDEAETVAIENWMEKAAKVFPDTELDFDLAKDSNLSCAVQGLYSKCFADGIPCKSKPE</sequence>
<feature type="chain" id="PRO_5002038911" evidence="1">
    <location>
        <begin position="30"/>
        <end position="128"/>
    </location>
</feature>
<evidence type="ECO:0000313" key="2">
    <source>
        <dbReference type="EMBL" id="BAQ18013.1"/>
    </source>
</evidence>
<dbReference type="KEGG" id="mcg:GL4_2579"/>
<accession>A0A0A8K4Z6</accession>
<evidence type="ECO:0000256" key="1">
    <source>
        <dbReference type="SAM" id="SignalP"/>
    </source>
</evidence>
<dbReference type="Proteomes" id="UP000031643">
    <property type="component" value="Chromosome"/>
</dbReference>
<dbReference type="HOGENOM" id="CLU_1957006_0_0_5"/>
<name>A0A0A8K4Z6_9HYPH</name>
<organism evidence="2 3">
    <name type="scientific">Methyloceanibacter caenitepidi</name>
    <dbReference type="NCBI Taxonomy" id="1384459"/>
    <lineage>
        <taxon>Bacteria</taxon>
        <taxon>Pseudomonadati</taxon>
        <taxon>Pseudomonadota</taxon>
        <taxon>Alphaproteobacteria</taxon>
        <taxon>Hyphomicrobiales</taxon>
        <taxon>Hyphomicrobiaceae</taxon>
        <taxon>Methyloceanibacter</taxon>
    </lineage>
</organism>
<feature type="signal peptide" evidence="1">
    <location>
        <begin position="1"/>
        <end position="29"/>
    </location>
</feature>
<proteinExistence type="predicted"/>
<keyword evidence="3" id="KW-1185">Reference proteome</keyword>